<keyword evidence="10" id="KW-1185">Reference proteome</keyword>
<comment type="subcellular location">
    <subcellularLocation>
        <location evidence="1">Cell membrane</location>
        <topology evidence="1">Multi-pass membrane protein</topology>
    </subcellularLocation>
</comment>
<dbReference type="Proteomes" id="UP000199516">
    <property type="component" value="Unassembled WGS sequence"/>
</dbReference>
<reference evidence="9 10" key="1">
    <citation type="submission" date="2016-10" db="EMBL/GenBank/DDBJ databases">
        <authorList>
            <person name="de Groot N.N."/>
        </authorList>
    </citation>
    <scope>NUCLEOTIDE SEQUENCE [LARGE SCALE GENOMIC DNA]</scope>
    <source>
        <strain evidence="9 10">DSM 23995</strain>
    </source>
</reference>
<proteinExistence type="inferred from homology"/>
<keyword evidence="3" id="KW-1003">Cell membrane</keyword>
<evidence type="ECO:0000256" key="1">
    <source>
        <dbReference type="ARBA" id="ARBA00004651"/>
    </source>
</evidence>
<dbReference type="PANTHER" id="PTHR34582">
    <property type="entry name" value="UPF0702 TRANSMEMBRANE PROTEIN YCAP"/>
    <property type="match status" value="1"/>
</dbReference>
<gene>
    <name evidence="9" type="ORF">SAMN05192532_10523</name>
</gene>
<dbReference type="EMBL" id="FONT01000005">
    <property type="protein sequence ID" value="SFE86363.1"/>
    <property type="molecule type" value="Genomic_DNA"/>
</dbReference>
<evidence type="ECO:0000256" key="4">
    <source>
        <dbReference type="ARBA" id="ARBA00022692"/>
    </source>
</evidence>
<dbReference type="InterPro" id="IPR023090">
    <property type="entry name" value="UPF0702_alpha/beta_dom_sf"/>
</dbReference>
<dbReference type="STRING" id="930128.SAMN05192532_10523"/>
<sequence length="233" mass="25843">MLITGRIITILPLFLFITILMGKRAIGELPVFDVLTVITLGSVVGADIADPNVEHLHTVYAIILIGVFTRLVAKVKLNNRNIGKWITFDPTVVIQDGRIIYKNVKQIHFTIDNILSMLREKDIFDISDVQTAVIEGNGTLSVLKKPQKSTVTLEDLNIHQSVAAISFPVIVEGHVYQSVLHELGTDGAWLHEELKKQGVSSVDEVFLGTLDIQKNLQVSLKEDSSIQIPPLYN</sequence>
<feature type="transmembrane region" description="Helical" evidence="7">
    <location>
        <begin position="55"/>
        <end position="73"/>
    </location>
</feature>
<dbReference type="RefSeq" id="WP_245757889.1">
    <property type="nucleotide sequence ID" value="NZ_FONT01000005.1"/>
</dbReference>
<keyword evidence="4 7" id="KW-0812">Transmembrane</keyword>
<keyword evidence="6 7" id="KW-0472">Membrane</keyword>
<evidence type="ECO:0000313" key="9">
    <source>
        <dbReference type="EMBL" id="SFE86363.1"/>
    </source>
</evidence>
<protein>
    <submittedName>
        <fullName evidence="9">Uncharacterized membrane protein YcaP, DUF421 family</fullName>
    </submittedName>
</protein>
<evidence type="ECO:0000256" key="2">
    <source>
        <dbReference type="ARBA" id="ARBA00006448"/>
    </source>
</evidence>
<organism evidence="9 10">
    <name type="scientific">Alteribacillus iranensis</name>
    <dbReference type="NCBI Taxonomy" id="930128"/>
    <lineage>
        <taxon>Bacteria</taxon>
        <taxon>Bacillati</taxon>
        <taxon>Bacillota</taxon>
        <taxon>Bacilli</taxon>
        <taxon>Bacillales</taxon>
        <taxon>Bacillaceae</taxon>
        <taxon>Alteribacillus</taxon>
    </lineage>
</organism>
<evidence type="ECO:0000313" key="10">
    <source>
        <dbReference type="Proteomes" id="UP000199516"/>
    </source>
</evidence>
<dbReference type="PANTHER" id="PTHR34582:SF6">
    <property type="entry name" value="UPF0702 TRANSMEMBRANE PROTEIN YCAP"/>
    <property type="match status" value="1"/>
</dbReference>
<name>A0A1I2E189_9BACI</name>
<dbReference type="Gene3D" id="3.30.240.20">
    <property type="entry name" value="bsu07140 like domains"/>
    <property type="match status" value="2"/>
</dbReference>
<comment type="similarity">
    <text evidence="2">Belongs to the UPF0702 family.</text>
</comment>
<keyword evidence="5 7" id="KW-1133">Transmembrane helix</keyword>
<evidence type="ECO:0000256" key="3">
    <source>
        <dbReference type="ARBA" id="ARBA00022475"/>
    </source>
</evidence>
<evidence type="ECO:0000256" key="6">
    <source>
        <dbReference type="ARBA" id="ARBA00023136"/>
    </source>
</evidence>
<evidence type="ECO:0000256" key="7">
    <source>
        <dbReference type="SAM" id="Phobius"/>
    </source>
</evidence>
<dbReference type="Pfam" id="PF04239">
    <property type="entry name" value="DUF421"/>
    <property type="match status" value="1"/>
</dbReference>
<feature type="domain" description="YetF C-terminal" evidence="8">
    <location>
        <begin position="78"/>
        <end position="210"/>
    </location>
</feature>
<evidence type="ECO:0000256" key="5">
    <source>
        <dbReference type="ARBA" id="ARBA00022989"/>
    </source>
</evidence>
<dbReference type="GO" id="GO:0005886">
    <property type="term" value="C:plasma membrane"/>
    <property type="evidence" value="ECO:0007669"/>
    <property type="project" value="UniProtKB-SubCell"/>
</dbReference>
<evidence type="ECO:0000259" key="8">
    <source>
        <dbReference type="Pfam" id="PF04239"/>
    </source>
</evidence>
<dbReference type="AlphaFoldDB" id="A0A1I2E189"/>
<dbReference type="InterPro" id="IPR007353">
    <property type="entry name" value="DUF421"/>
</dbReference>
<accession>A0A1I2E189</accession>
<feature type="transmembrane region" description="Helical" evidence="7">
    <location>
        <begin position="6"/>
        <end position="22"/>
    </location>
</feature>